<dbReference type="Proteomes" id="UP001383192">
    <property type="component" value="Unassembled WGS sequence"/>
</dbReference>
<keyword evidence="1" id="KW-0472">Membrane</keyword>
<evidence type="ECO:0000313" key="3">
    <source>
        <dbReference type="EMBL" id="KAK7027343.1"/>
    </source>
</evidence>
<dbReference type="EMBL" id="JAYKXP010000097">
    <property type="protein sequence ID" value="KAK7027343.1"/>
    <property type="molecule type" value="Genomic_DNA"/>
</dbReference>
<protein>
    <recommendedName>
        <fullName evidence="5">Transmembrane protein</fullName>
    </recommendedName>
</protein>
<feature type="transmembrane region" description="Helical" evidence="1">
    <location>
        <begin position="157"/>
        <end position="181"/>
    </location>
</feature>
<dbReference type="AlphaFoldDB" id="A0AAW0BPM3"/>
<keyword evidence="2" id="KW-0732">Signal</keyword>
<sequence>MPSFRAISYYFVAAIAAAATFAAASPSAASHLNARCGECEAKENPLPVLVHGVQDKITPWADKLKNLPAGACTPDAITPIVQGMKDVLIDANAQLQVYVDAKVDLSILLADAAHSDVTVSVEAFAGILVGLVNVIVTACLSVLKLTVSVDLDIVVKILADLCITLGVFIHLCLTLVVGLSVSLMVQLSAFISLCVQLGIKATVDAILGVSLNL</sequence>
<feature type="signal peptide" evidence="2">
    <location>
        <begin position="1"/>
        <end position="24"/>
    </location>
</feature>
<feature type="transmembrane region" description="Helical" evidence="1">
    <location>
        <begin position="187"/>
        <end position="211"/>
    </location>
</feature>
<comment type="caution">
    <text evidence="3">The sequence shown here is derived from an EMBL/GenBank/DDBJ whole genome shotgun (WGS) entry which is preliminary data.</text>
</comment>
<feature type="chain" id="PRO_5043687552" description="Transmembrane protein" evidence="2">
    <location>
        <begin position="25"/>
        <end position="213"/>
    </location>
</feature>
<keyword evidence="1" id="KW-0812">Transmembrane</keyword>
<name>A0AAW0BPM3_9AGAR</name>
<reference evidence="3 4" key="1">
    <citation type="submission" date="2024-01" db="EMBL/GenBank/DDBJ databases">
        <title>A draft genome for a cacao thread blight-causing isolate of Paramarasmius palmivorus.</title>
        <authorList>
            <person name="Baruah I.K."/>
            <person name="Bukari Y."/>
            <person name="Amoako-Attah I."/>
            <person name="Meinhardt L.W."/>
            <person name="Bailey B.A."/>
            <person name="Cohen S.P."/>
        </authorList>
    </citation>
    <scope>NUCLEOTIDE SEQUENCE [LARGE SCALE GENOMIC DNA]</scope>
    <source>
        <strain evidence="3 4">GH-12</strain>
    </source>
</reference>
<gene>
    <name evidence="3" type="ORF">VNI00_015306</name>
</gene>
<proteinExistence type="predicted"/>
<evidence type="ECO:0000256" key="1">
    <source>
        <dbReference type="SAM" id="Phobius"/>
    </source>
</evidence>
<organism evidence="3 4">
    <name type="scientific">Paramarasmius palmivorus</name>
    <dbReference type="NCBI Taxonomy" id="297713"/>
    <lineage>
        <taxon>Eukaryota</taxon>
        <taxon>Fungi</taxon>
        <taxon>Dikarya</taxon>
        <taxon>Basidiomycota</taxon>
        <taxon>Agaricomycotina</taxon>
        <taxon>Agaricomycetes</taxon>
        <taxon>Agaricomycetidae</taxon>
        <taxon>Agaricales</taxon>
        <taxon>Marasmiineae</taxon>
        <taxon>Marasmiaceae</taxon>
        <taxon>Paramarasmius</taxon>
    </lineage>
</organism>
<accession>A0AAW0BPM3</accession>
<keyword evidence="1" id="KW-1133">Transmembrane helix</keyword>
<evidence type="ECO:0008006" key="5">
    <source>
        <dbReference type="Google" id="ProtNLM"/>
    </source>
</evidence>
<keyword evidence="4" id="KW-1185">Reference proteome</keyword>
<evidence type="ECO:0000256" key="2">
    <source>
        <dbReference type="SAM" id="SignalP"/>
    </source>
</evidence>
<evidence type="ECO:0000313" key="4">
    <source>
        <dbReference type="Proteomes" id="UP001383192"/>
    </source>
</evidence>
<feature type="transmembrane region" description="Helical" evidence="1">
    <location>
        <begin position="123"/>
        <end position="145"/>
    </location>
</feature>